<dbReference type="InterPro" id="IPR010619">
    <property type="entry name" value="ThrE-like_N"/>
</dbReference>
<evidence type="ECO:0000313" key="5">
    <source>
        <dbReference type="EMBL" id="KAL0480725.1"/>
    </source>
</evidence>
<evidence type="ECO:0000256" key="2">
    <source>
        <dbReference type="SAM" id="MobiDB-lite"/>
    </source>
</evidence>
<feature type="transmembrane region" description="Helical" evidence="3">
    <location>
        <begin position="406"/>
        <end position="425"/>
    </location>
</feature>
<evidence type="ECO:0000256" key="1">
    <source>
        <dbReference type="ARBA" id="ARBA00034125"/>
    </source>
</evidence>
<keyword evidence="3" id="KW-1133">Transmembrane helix</keyword>
<feature type="transmembrane region" description="Helical" evidence="3">
    <location>
        <begin position="301"/>
        <end position="321"/>
    </location>
</feature>
<keyword evidence="3" id="KW-0472">Membrane</keyword>
<dbReference type="AlphaFoldDB" id="A0AAW2YUB5"/>
<keyword evidence="6" id="KW-1185">Reference proteome</keyword>
<feature type="transmembrane region" description="Helical" evidence="3">
    <location>
        <begin position="272"/>
        <end position="289"/>
    </location>
</feature>
<proteinExistence type="inferred from homology"/>
<dbReference type="Pfam" id="PF06738">
    <property type="entry name" value="ThrE"/>
    <property type="match status" value="1"/>
</dbReference>
<feature type="transmembrane region" description="Helical" evidence="3">
    <location>
        <begin position="457"/>
        <end position="480"/>
    </location>
</feature>
<comment type="caution">
    <text evidence="5">The sequence shown here is derived from an EMBL/GenBank/DDBJ whole genome shotgun (WGS) entry which is preliminary data.</text>
</comment>
<dbReference type="EMBL" id="JAOPGA020000683">
    <property type="protein sequence ID" value="KAL0480725.1"/>
    <property type="molecule type" value="Genomic_DNA"/>
</dbReference>
<feature type="transmembrane region" description="Helical" evidence="3">
    <location>
        <begin position="244"/>
        <end position="266"/>
    </location>
</feature>
<feature type="compositionally biased region" description="Polar residues" evidence="2">
    <location>
        <begin position="1"/>
        <end position="10"/>
    </location>
</feature>
<feature type="transmembrane region" description="Helical" evidence="3">
    <location>
        <begin position="333"/>
        <end position="354"/>
    </location>
</feature>
<feature type="transmembrane region" description="Helical" evidence="3">
    <location>
        <begin position="487"/>
        <end position="507"/>
    </location>
</feature>
<feature type="domain" description="Threonine/serine exporter-like N-terminal" evidence="4">
    <location>
        <begin position="131"/>
        <end position="386"/>
    </location>
</feature>
<dbReference type="InterPro" id="IPR051361">
    <property type="entry name" value="ThrE/Ser_Exporter"/>
</dbReference>
<accession>A0AAW2YUB5</accession>
<feature type="compositionally biased region" description="Polar residues" evidence="2">
    <location>
        <begin position="28"/>
        <end position="41"/>
    </location>
</feature>
<name>A0AAW2YUB5_9EUKA</name>
<sequence>MVLNEHTSPQEVHINMSDDHNDDDSEPLTPTNPSTSQNDENVVTERKIASSSPENIAAESSNSNEIIIKLPSEQINNQKPLQSKQTNTKNNKTVTKFTQWLKNRKNRQLKCSKKQYTLMTPEEKSDVKMLLIDLGYAMGTYGVPVHHIEHNLSTISNYYGITASFIAYPNVIWFSFGVVPNTNDHSCISSDHSTTHFFHITNSAINLDKLDRVDQLCRNLVSKDDSSASEANEKVISIVKQKSLFPNSLLSVMIPVIFGFSFSILLNCTWPEIIFVPPTALVVSLINFLRQKSPLLNYVGFPLGSFCAMLMGVCARCIFYGAKRSELVDPTMILLPSVILLIPGLPLTIAAGELNAGRLQAGVTRLAGSFVIIVKLCFGAFVAYAVHSVLMQYVDWYAVDNSANDITYPFWIRLICVPLVFGPLSIQFKLPLYFVAYGLVCINAYIAYAGANYLRVYMGLAAGNLISAFILGLVSNIYGYLTKRPSLMITVCSWYLILPSALTGLGIRDVLTGGFDQTGSYLVQLVTIPVSVVIGLIIAEYCVPRREFSYST</sequence>
<comment type="similarity">
    <text evidence="1">Belongs to the ThrE exporter (TC 2.A.79) family.</text>
</comment>
<feature type="compositionally biased region" description="Polar residues" evidence="2">
    <location>
        <begin position="49"/>
        <end position="62"/>
    </location>
</feature>
<dbReference type="GO" id="GO:0022857">
    <property type="term" value="F:transmembrane transporter activity"/>
    <property type="evidence" value="ECO:0007669"/>
    <property type="project" value="InterPro"/>
</dbReference>
<feature type="region of interest" description="Disordered" evidence="2">
    <location>
        <begin position="1"/>
        <end position="62"/>
    </location>
</feature>
<evidence type="ECO:0000259" key="4">
    <source>
        <dbReference type="Pfam" id="PF06738"/>
    </source>
</evidence>
<dbReference type="PANTHER" id="PTHR31082">
    <property type="entry name" value="PHEROMONE-REGULATED MEMBRANE PROTEIN 10"/>
    <property type="match status" value="1"/>
</dbReference>
<dbReference type="Proteomes" id="UP001431209">
    <property type="component" value="Unassembled WGS sequence"/>
</dbReference>
<keyword evidence="3" id="KW-0812">Transmembrane</keyword>
<feature type="transmembrane region" description="Helical" evidence="3">
    <location>
        <begin position="519"/>
        <end position="543"/>
    </location>
</feature>
<evidence type="ECO:0000313" key="6">
    <source>
        <dbReference type="Proteomes" id="UP001431209"/>
    </source>
</evidence>
<gene>
    <name evidence="5" type="ORF">AKO1_007030</name>
</gene>
<organism evidence="5 6">
    <name type="scientific">Acrasis kona</name>
    <dbReference type="NCBI Taxonomy" id="1008807"/>
    <lineage>
        <taxon>Eukaryota</taxon>
        <taxon>Discoba</taxon>
        <taxon>Heterolobosea</taxon>
        <taxon>Tetramitia</taxon>
        <taxon>Eutetramitia</taxon>
        <taxon>Acrasidae</taxon>
        <taxon>Acrasis</taxon>
    </lineage>
</organism>
<feature type="transmembrane region" description="Helical" evidence="3">
    <location>
        <begin position="366"/>
        <end position="386"/>
    </location>
</feature>
<feature type="transmembrane region" description="Helical" evidence="3">
    <location>
        <begin position="432"/>
        <end position="451"/>
    </location>
</feature>
<reference evidence="5 6" key="1">
    <citation type="submission" date="2024-03" db="EMBL/GenBank/DDBJ databases">
        <title>The Acrasis kona genome and developmental transcriptomes reveal deep origins of eukaryotic multicellular pathways.</title>
        <authorList>
            <person name="Sheikh S."/>
            <person name="Fu C.-J."/>
            <person name="Brown M.W."/>
            <person name="Baldauf S.L."/>
        </authorList>
    </citation>
    <scope>NUCLEOTIDE SEQUENCE [LARGE SCALE GENOMIC DNA]</scope>
    <source>
        <strain evidence="5 6">ATCC MYA-3509</strain>
    </source>
</reference>
<evidence type="ECO:0000256" key="3">
    <source>
        <dbReference type="SAM" id="Phobius"/>
    </source>
</evidence>
<dbReference type="PANTHER" id="PTHR31082:SF4">
    <property type="entry name" value="PHEROMONE-REGULATED MEMBRANE PROTEIN 10"/>
    <property type="match status" value="1"/>
</dbReference>
<protein>
    <recommendedName>
        <fullName evidence="4">Threonine/serine exporter-like N-terminal domain-containing protein</fullName>
    </recommendedName>
</protein>